<name>A0A9X3ZJ91_9HYPH</name>
<keyword evidence="1" id="KW-0472">Membrane</keyword>
<feature type="transmembrane region" description="Helical" evidence="1">
    <location>
        <begin position="12"/>
        <end position="31"/>
    </location>
</feature>
<dbReference type="PANTHER" id="PTHR12277:SF81">
    <property type="entry name" value="PROTEIN ABHD13"/>
    <property type="match status" value="1"/>
</dbReference>
<gene>
    <name evidence="2" type="ORF">OQ273_20690</name>
</gene>
<dbReference type="GO" id="GO:0016787">
    <property type="term" value="F:hydrolase activity"/>
    <property type="evidence" value="ECO:0007669"/>
    <property type="project" value="UniProtKB-KW"/>
</dbReference>
<dbReference type="EMBL" id="JAPJZI010000001">
    <property type="protein sequence ID" value="MDA5401004.1"/>
    <property type="molecule type" value="Genomic_DNA"/>
</dbReference>
<keyword evidence="3" id="KW-1185">Reference proteome</keyword>
<protein>
    <submittedName>
        <fullName evidence="2">Alpha/beta hydrolase</fullName>
    </submittedName>
</protein>
<comment type="caution">
    <text evidence="2">The sequence shown here is derived from an EMBL/GenBank/DDBJ whole genome shotgun (WGS) entry which is preliminary data.</text>
</comment>
<dbReference type="InterPro" id="IPR029058">
    <property type="entry name" value="AB_hydrolase_fold"/>
</dbReference>
<dbReference type="Gene3D" id="3.40.50.1820">
    <property type="entry name" value="alpha/beta hydrolase"/>
    <property type="match status" value="1"/>
</dbReference>
<dbReference type="RefSeq" id="WP_267992817.1">
    <property type="nucleotide sequence ID" value="NZ_JAPJZI010000001.1"/>
</dbReference>
<dbReference type="AlphaFoldDB" id="A0A9X3ZJ91"/>
<keyword evidence="1" id="KW-0812">Transmembrane</keyword>
<evidence type="ECO:0000313" key="3">
    <source>
        <dbReference type="Proteomes" id="UP001151234"/>
    </source>
</evidence>
<evidence type="ECO:0000313" key="2">
    <source>
        <dbReference type="EMBL" id="MDA5401004.1"/>
    </source>
</evidence>
<dbReference type="SUPFAM" id="SSF53474">
    <property type="entry name" value="alpha/beta-Hydrolases"/>
    <property type="match status" value="1"/>
</dbReference>
<keyword evidence="2" id="KW-0378">Hydrolase</keyword>
<proteinExistence type="predicted"/>
<keyword evidence="1" id="KW-1133">Transmembrane helix</keyword>
<evidence type="ECO:0000256" key="1">
    <source>
        <dbReference type="SAM" id="Phobius"/>
    </source>
</evidence>
<reference evidence="2" key="1">
    <citation type="submission" date="2022-11" db="EMBL/GenBank/DDBJ databases">
        <title>Draft genome sequence of Hoeflea poritis E7-10 and Hoeflea prorocentri PM5-8, separated from scleractinian coral Porites lutea and marine dinoflagellate.</title>
        <authorList>
            <person name="Zhang G."/>
            <person name="Wei Q."/>
            <person name="Cai L."/>
        </authorList>
    </citation>
    <scope>NUCLEOTIDE SEQUENCE</scope>
    <source>
        <strain evidence="2">PM5-8</strain>
    </source>
</reference>
<organism evidence="2 3">
    <name type="scientific">Hoeflea prorocentri</name>
    <dbReference type="NCBI Taxonomy" id="1922333"/>
    <lineage>
        <taxon>Bacteria</taxon>
        <taxon>Pseudomonadati</taxon>
        <taxon>Pseudomonadota</taxon>
        <taxon>Alphaproteobacteria</taxon>
        <taxon>Hyphomicrobiales</taxon>
        <taxon>Rhizobiaceae</taxon>
        <taxon>Hoeflea</taxon>
    </lineage>
</organism>
<dbReference type="PANTHER" id="PTHR12277">
    <property type="entry name" value="ALPHA/BETA HYDROLASE DOMAIN-CONTAINING PROTEIN"/>
    <property type="match status" value="1"/>
</dbReference>
<accession>A0A9X3ZJ91</accession>
<sequence>MAILRFARRMAGPVLTVLVAYGAIAALMYLYQRQLVFQPFGDLTAPVENGLSDVAFDHAEMADGTRIAVWRKAPATPDLPTVLYFHGNGGNLTLRAGRYRQIVDSGLGLYAPTYRGYAGADGSPSETALISDALEHFDRLRAGTPDIILHGESLGTGVAVAVAQQRDAKALILEAPYTAAVDVAAATYPWLPARTLMRDPFPSRERIGEVDAPLLIVHGKADGVIPFEHGEALFAMANDPKELIVFDKGGHSNLWTMGLWPSAIDFLNRNGILPPAPPDPAGK</sequence>
<dbReference type="Proteomes" id="UP001151234">
    <property type="component" value="Unassembled WGS sequence"/>
</dbReference>